<gene>
    <name evidence="19" type="ORF">CfP315_0300</name>
</gene>
<evidence type="ECO:0000313" key="19">
    <source>
        <dbReference type="EMBL" id="BED91773.1"/>
    </source>
</evidence>
<proteinExistence type="inferred from homology"/>
<evidence type="ECO:0000256" key="1">
    <source>
        <dbReference type="ARBA" id="ARBA00003973"/>
    </source>
</evidence>
<reference evidence="19" key="1">
    <citation type="journal article" date="2023" name="ISME J.">
        <title>Emergence of putative energy parasites within Clostridia revealed by genome analysis of a novel endosymbiotic clade.</title>
        <authorList>
            <person name="Takahashi K."/>
            <person name="Kuwahara H."/>
            <person name="Horikawa Y."/>
            <person name="Izawa K."/>
            <person name="Kato D."/>
            <person name="Inagaki T."/>
            <person name="Yuki M."/>
            <person name="Ohkuma M."/>
            <person name="Hongoh Y."/>
        </authorList>
    </citation>
    <scope>NUCLEOTIDE SEQUENCE</scope>
    <source>
        <strain evidence="19">CfP3-15</strain>
    </source>
</reference>
<dbReference type="PIRSF" id="PIRSF000847">
    <property type="entry name" value="Phos_ph_gly_syn"/>
    <property type="match status" value="1"/>
</dbReference>
<dbReference type="InterPro" id="IPR048254">
    <property type="entry name" value="CDP_ALCOHOL_P_TRANSF_CS"/>
</dbReference>
<feature type="transmembrane region" description="Helical" evidence="18">
    <location>
        <begin position="158"/>
        <end position="183"/>
    </location>
</feature>
<evidence type="ECO:0000256" key="8">
    <source>
        <dbReference type="ARBA" id="ARBA00022679"/>
    </source>
</evidence>
<keyword evidence="11" id="KW-0443">Lipid metabolism</keyword>
<evidence type="ECO:0000256" key="11">
    <source>
        <dbReference type="ARBA" id="ARBA00023098"/>
    </source>
</evidence>
<dbReference type="PROSITE" id="PS00379">
    <property type="entry name" value="CDP_ALCOHOL_P_TRANSF"/>
    <property type="match status" value="1"/>
</dbReference>
<dbReference type="InterPro" id="IPR004570">
    <property type="entry name" value="Phosphatidylglycerol_P_synth"/>
</dbReference>
<dbReference type="GO" id="GO:0016020">
    <property type="term" value="C:membrane"/>
    <property type="evidence" value="ECO:0007669"/>
    <property type="project" value="UniProtKB-SubCell"/>
</dbReference>
<dbReference type="GO" id="GO:0046474">
    <property type="term" value="P:glycerophospholipid biosynthetic process"/>
    <property type="evidence" value="ECO:0007669"/>
    <property type="project" value="TreeGrafter"/>
</dbReference>
<keyword evidence="13" id="KW-0594">Phospholipid biosynthesis</keyword>
<dbReference type="AlphaFoldDB" id="A0AA48HUV0"/>
<feature type="transmembrane region" description="Helical" evidence="18">
    <location>
        <begin position="71"/>
        <end position="87"/>
    </location>
</feature>
<comment type="function">
    <text evidence="1">This protein catalyzes the committed step to the synthesis of the acidic phospholipids.</text>
</comment>
<dbReference type="Pfam" id="PF01066">
    <property type="entry name" value="CDP-OH_P_transf"/>
    <property type="match status" value="1"/>
</dbReference>
<evidence type="ECO:0000256" key="5">
    <source>
        <dbReference type="ARBA" id="ARBA00013170"/>
    </source>
</evidence>
<dbReference type="EC" id="2.7.8.5" evidence="5 16"/>
<dbReference type="PANTHER" id="PTHR14269:SF62">
    <property type="entry name" value="CDP-DIACYLGLYCEROL--GLYCEROL-3-PHOSPHATE 3-PHOSPHATIDYLTRANSFERASE 1, CHLOROPLASTIC"/>
    <property type="match status" value="1"/>
</dbReference>
<dbReference type="EMBL" id="AP027924">
    <property type="protein sequence ID" value="BED91773.1"/>
    <property type="molecule type" value="Genomic_DNA"/>
</dbReference>
<dbReference type="KEGG" id="ips:CfP315_0300"/>
<evidence type="ECO:0000256" key="18">
    <source>
        <dbReference type="SAM" id="Phobius"/>
    </source>
</evidence>
<evidence type="ECO:0000256" key="12">
    <source>
        <dbReference type="ARBA" id="ARBA00023136"/>
    </source>
</evidence>
<dbReference type="InterPro" id="IPR050324">
    <property type="entry name" value="CDP-alcohol_PTase-I"/>
</dbReference>
<evidence type="ECO:0000256" key="14">
    <source>
        <dbReference type="ARBA" id="ARBA00023264"/>
    </source>
</evidence>
<keyword evidence="7" id="KW-0444">Lipid biosynthesis</keyword>
<organism evidence="19">
    <name type="scientific">Candidatus Improbicoccus pseudotrichonymphae</name>
    <dbReference type="NCBI Taxonomy" id="3033792"/>
    <lineage>
        <taxon>Bacteria</taxon>
        <taxon>Bacillati</taxon>
        <taxon>Bacillota</taxon>
        <taxon>Clostridia</taxon>
        <taxon>Candidatus Improbicoccus</taxon>
    </lineage>
</organism>
<dbReference type="Proteomes" id="UP001337580">
    <property type="component" value="Chromosome"/>
</dbReference>
<comment type="similarity">
    <text evidence="4 17">Belongs to the CDP-alcohol phosphatidyltransferase class-I family.</text>
</comment>
<name>A0AA48HUV0_9FIRM</name>
<keyword evidence="8 17" id="KW-0808">Transferase</keyword>
<feature type="transmembrane region" description="Helical" evidence="18">
    <location>
        <begin position="133"/>
        <end position="152"/>
    </location>
</feature>
<accession>A0AA48HUV0</accession>
<evidence type="ECO:0000256" key="10">
    <source>
        <dbReference type="ARBA" id="ARBA00022989"/>
    </source>
</evidence>
<dbReference type="InterPro" id="IPR000462">
    <property type="entry name" value="CDP-OH_P_trans"/>
</dbReference>
<keyword evidence="14" id="KW-1208">Phospholipid metabolism</keyword>
<dbReference type="InterPro" id="IPR043130">
    <property type="entry name" value="CDP-OH_PTrfase_TM_dom"/>
</dbReference>
<comment type="catalytic activity">
    <reaction evidence="15">
        <text>a CDP-1,2-diacyl-sn-glycerol + sn-glycerol 3-phosphate = a 1,2-diacyl-sn-glycero-3-phospho-(1'-sn-glycero-3'-phosphate) + CMP + H(+)</text>
        <dbReference type="Rhea" id="RHEA:12593"/>
        <dbReference type="ChEBI" id="CHEBI:15378"/>
        <dbReference type="ChEBI" id="CHEBI:57597"/>
        <dbReference type="ChEBI" id="CHEBI:58332"/>
        <dbReference type="ChEBI" id="CHEBI:60110"/>
        <dbReference type="ChEBI" id="CHEBI:60377"/>
        <dbReference type="EC" id="2.7.8.5"/>
    </reaction>
</comment>
<evidence type="ECO:0000256" key="16">
    <source>
        <dbReference type="NCBIfam" id="TIGR00560"/>
    </source>
</evidence>
<comment type="pathway">
    <text evidence="3">Phospholipid metabolism; phosphatidylglycerol biosynthesis; phosphatidylglycerol from CDP-diacylglycerol: step 1/2.</text>
</comment>
<evidence type="ECO:0000256" key="9">
    <source>
        <dbReference type="ARBA" id="ARBA00022692"/>
    </source>
</evidence>
<dbReference type="PANTHER" id="PTHR14269">
    <property type="entry name" value="CDP-DIACYLGLYCEROL--GLYCEROL-3-PHOSPHATE 3-PHOSPHATIDYLTRANSFERASE-RELATED"/>
    <property type="match status" value="1"/>
</dbReference>
<dbReference type="GO" id="GO:0008444">
    <property type="term" value="F:CDP-diacylglycerol-glycerol-3-phosphate 3-phosphatidyltransferase activity"/>
    <property type="evidence" value="ECO:0007669"/>
    <property type="project" value="UniProtKB-UniRule"/>
</dbReference>
<evidence type="ECO:0000256" key="6">
    <source>
        <dbReference type="ARBA" id="ARBA00014944"/>
    </source>
</evidence>
<protein>
    <recommendedName>
        <fullName evidence="6 16">CDP-diacylglycerol--glycerol-3-phosphate 3-phosphatidyltransferase</fullName>
        <ecNumber evidence="5 16">2.7.8.5</ecNumber>
    </recommendedName>
</protein>
<evidence type="ECO:0000256" key="7">
    <source>
        <dbReference type="ARBA" id="ARBA00022516"/>
    </source>
</evidence>
<keyword evidence="12 18" id="KW-0472">Membrane</keyword>
<keyword evidence="10 18" id="KW-1133">Transmembrane helix</keyword>
<keyword evidence="9 18" id="KW-0812">Transmembrane</keyword>
<evidence type="ECO:0000256" key="2">
    <source>
        <dbReference type="ARBA" id="ARBA00004141"/>
    </source>
</evidence>
<evidence type="ECO:0000256" key="15">
    <source>
        <dbReference type="ARBA" id="ARBA00048586"/>
    </source>
</evidence>
<dbReference type="NCBIfam" id="TIGR00560">
    <property type="entry name" value="pgsA"/>
    <property type="match status" value="1"/>
</dbReference>
<dbReference type="Gene3D" id="1.20.120.1760">
    <property type="match status" value="1"/>
</dbReference>
<evidence type="ECO:0000256" key="13">
    <source>
        <dbReference type="ARBA" id="ARBA00023209"/>
    </source>
</evidence>
<sequence>MEIKFNSSNMMTFSRILATPAICLFLLSNFKFKFLFSSLLFFAAIMTDYFDGKMARKRNIVTNFGKFFDPTADKILMFSILICFLSLKLINPWIIILMIIRDFLLTTIRTLLFQKEVVLPASKNGKIKTLLQCMGTFGIMILLSLTEEIFIYKNLNQYLFLFFVRISKNMLWLSVLLSIISLIEYIKSNIKHIKEIIWSD</sequence>
<evidence type="ECO:0000256" key="17">
    <source>
        <dbReference type="RuleBase" id="RU003750"/>
    </source>
</evidence>
<evidence type="ECO:0000256" key="4">
    <source>
        <dbReference type="ARBA" id="ARBA00010441"/>
    </source>
</evidence>
<evidence type="ECO:0000256" key="3">
    <source>
        <dbReference type="ARBA" id="ARBA00005042"/>
    </source>
</evidence>
<comment type="subcellular location">
    <subcellularLocation>
        <location evidence="2">Membrane</location>
        <topology evidence="2">Multi-pass membrane protein</topology>
    </subcellularLocation>
</comment>